<evidence type="ECO:0000256" key="1">
    <source>
        <dbReference type="SAM" id="MobiDB-lite"/>
    </source>
</evidence>
<keyword evidence="3" id="KW-1185">Reference proteome</keyword>
<feature type="compositionally biased region" description="Low complexity" evidence="1">
    <location>
        <begin position="332"/>
        <end position="341"/>
    </location>
</feature>
<dbReference type="OrthoDB" id="10309481at2759"/>
<comment type="caution">
    <text evidence="2">The sequence shown here is derived from an EMBL/GenBank/DDBJ whole genome shotgun (WGS) entry which is preliminary data.</text>
</comment>
<feature type="compositionally biased region" description="Basic and acidic residues" evidence="1">
    <location>
        <begin position="321"/>
        <end position="331"/>
    </location>
</feature>
<gene>
    <name evidence="2" type="ORF">HYALB_00009548</name>
</gene>
<dbReference type="Proteomes" id="UP000701801">
    <property type="component" value="Unassembled WGS sequence"/>
</dbReference>
<name>A0A9N9QBW0_9HELO</name>
<organism evidence="2 3">
    <name type="scientific">Hymenoscyphus albidus</name>
    <dbReference type="NCBI Taxonomy" id="595503"/>
    <lineage>
        <taxon>Eukaryota</taxon>
        <taxon>Fungi</taxon>
        <taxon>Dikarya</taxon>
        <taxon>Ascomycota</taxon>
        <taxon>Pezizomycotina</taxon>
        <taxon>Leotiomycetes</taxon>
        <taxon>Helotiales</taxon>
        <taxon>Helotiaceae</taxon>
        <taxon>Hymenoscyphus</taxon>
    </lineage>
</organism>
<sequence length="383" mass="42101">MFGPISFWRWKNGKHAGQKDENTYVLTIEIFNGYGSDLRQSTDVVPAVALFNASSEHSWISKRFAQKLGIIPTDGDFVEGERLQPVKLAWRPKALGRYIQRTVFMIAPFAKFDVLFAEMQEENKRDSEPTFFQRGIQKGVMKKLEEDKVIPQLDAEASDDIGAARPTIAQLDDLLLQDTEGHKAYHRIDACNTRMKDGLHACSIEKALAVKAAELELLPAEAVGTNLECSSESPAKSDETELLPAEIMGTNLECSSGTPVKPAKPEYLRAEALRTNSENTSESSAKPVETELLPAEIIDINMECSLGTPVKPAKSERLRAEALRMDSEKSSESSAKPAEPELLPARSRRKSSTSSSSSSLKTVEPVILPAEMMGANLLCSPDC</sequence>
<proteinExistence type="predicted"/>
<protein>
    <submittedName>
        <fullName evidence="2">Uncharacterized protein</fullName>
    </submittedName>
</protein>
<feature type="region of interest" description="Disordered" evidence="1">
    <location>
        <begin position="321"/>
        <end position="363"/>
    </location>
</feature>
<reference evidence="2" key="1">
    <citation type="submission" date="2021-07" db="EMBL/GenBank/DDBJ databases">
        <authorList>
            <person name="Durling M."/>
        </authorList>
    </citation>
    <scope>NUCLEOTIDE SEQUENCE</scope>
</reference>
<accession>A0A9N9QBW0</accession>
<dbReference type="EMBL" id="CAJVRM010000529">
    <property type="protein sequence ID" value="CAG8981872.1"/>
    <property type="molecule type" value="Genomic_DNA"/>
</dbReference>
<dbReference type="AlphaFoldDB" id="A0A9N9QBW0"/>
<evidence type="ECO:0000313" key="3">
    <source>
        <dbReference type="Proteomes" id="UP000701801"/>
    </source>
</evidence>
<evidence type="ECO:0000313" key="2">
    <source>
        <dbReference type="EMBL" id="CAG8981872.1"/>
    </source>
</evidence>